<evidence type="ECO:0000313" key="1">
    <source>
        <dbReference type="EMBL" id="WMV24723.1"/>
    </source>
</evidence>
<evidence type="ECO:0000313" key="2">
    <source>
        <dbReference type="Proteomes" id="UP001234989"/>
    </source>
</evidence>
<feature type="non-terminal residue" evidence="1">
    <location>
        <position position="1"/>
    </location>
</feature>
<reference evidence="1" key="1">
    <citation type="submission" date="2023-08" db="EMBL/GenBank/DDBJ databases">
        <title>A de novo genome assembly of Solanum verrucosum Schlechtendal, a Mexican diploid species geographically isolated from the other diploid A-genome species in potato relatives.</title>
        <authorList>
            <person name="Hosaka K."/>
        </authorList>
    </citation>
    <scope>NUCLEOTIDE SEQUENCE</scope>
    <source>
        <tissue evidence="1">Young leaves</tissue>
    </source>
</reference>
<dbReference type="AlphaFoldDB" id="A0AAF0QLT7"/>
<organism evidence="1 2">
    <name type="scientific">Solanum verrucosum</name>
    <dbReference type="NCBI Taxonomy" id="315347"/>
    <lineage>
        <taxon>Eukaryota</taxon>
        <taxon>Viridiplantae</taxon>
        <taxon>Streptophyta</taxon>
        <taxon>Embryophyta</taxon>
        <taxon>Tracheophyta</taxon>
        <taxon>Spermatophyta</taxon>
        <taxon>Magnoliopsida</taxon>
        <taxon>eudicotyledons</taxon>
        <taxon>Gunneridae</taxon>
        <taxon>Pentapetalae</taxon>
        <taxon>asterids</taxon>
        <taxon>lamiids</taxon>
        <taxon>Solanales</taxon>
        <taxon>Solanaceae</taxon>
        <taxon>Solanoideae</taxon>
        <taxon>Solaneae</taxon>
        <taxon>Solanum</taxon>
    </lineage>
</organism>
<dbReference type="EMBL" id="CP133615">
    <property type="protein sequence ID" value="WMV24723.1"/>
    <property type="molecule type" value="Genomic_DNA"/>
</dbReference>
<gene>
    <name evidence="1" type="ORF">MTR67_018108</name>
</gene>
<name>A0AAF0QLT7_SOLVR</name>
<accession>A0AAF0QLT7</accession>
<dbReference type="Proteomes" id="UP001234989">
    <property type="component" value="Chromosome 4"/>
</dbReference>
<keyword evidence="2" id="KW-1185">Reference proteome</keyword>
<proteinExistence type="predicted"/>
<sequence length="47" mass="5649">FQCRALKERIKSAVKRSNQRITKQFREAVLCHLMIQNMMMLKANARR</sequence>
<protein>
    <submittedName>
        <fullName evidence="1">Uncharacterized protein</fullName>
    </submittedName>
</protein>